<dbReference type="RefSeq" id="WP_265506407.1">
    <property type="nucleotide sequence ID" value="NZ_JAOTBE010000012.1"/>
</dbReference>
<sequence length="154" mass="16022">MSARTMTPSSATGTVTAALVLLGLAGPVGWVAAMVLAVLAGLFLGAMVDWMTEAGTPAMDAEAWAPAAGLPSQADHQPAEAPELPEDDLRQIRGIGDKVASSLRDAGVTRFAQIALWDDAQIDEMAGRIGRPAALIRRDDWVGQARAFAIEEGA</sequence>
<reference evidence="2 3" key="1">
    <citation type="submission" date="2024-09" db="EMBL/GenBank/DDBJ databases">
        <authorList>
            <person name="Sun Q."/>
            <person name="Mori K."/>
        </authorList>
    </citation>
    <scope>NUCLEOTIDE SEQUENCE [LARGE SCALE GENOMIC DNA]</scope>
    <source>
        <strain evidence="2 3">CCM 7904</strain>
    </source>
</reference>
<proteinExistence type="predicted"/>
<evidence type="ECO:0000313" key="2">
    <source>
        <dbReference type="EMBL" id="MFC0202427.1"/>
    </source>
</evidence>
<gene>
    <name evidence="2" type="ORF">ACFFIZ_19475</name>
</gene>
<comment type="caution">
    <text evidence="2">The sequence shown here is derived from an EMBL/GenBank/DDBJ whole genome shotgun (WGS) entry which is preliminary data.</text>
</comment>
<dbReference type="Gene3D" id="1.10.150.20">
    <property type="entry name" value="5' to 3' exonuclease, C-terminal subdomain"/>
    <property type="match status" value="1"/>
</dbReference>
<evidence type="ECO:0008006" key="4">
    <source>
        <dbReference type="Google" id="ProtNLM"/>
    </source>
</evidence>
<evidence type="ECO:0000256" key="1">
    <source>
        <dbReference type="SAM" id="MobiDB-lite"/>
    </source>
</evidence>
<feature type="region of interest" description="Disordered" evidence="1">
    <location>
        <begin position="62"/>
        <end position="86"/>
    </location>
</feature>
<name>A0ABV6CP05_9RHOB</name>
<evidence type="ECO:0000313" key="3">
    <source>
        <dbReference type="Proteomes" id="UP001589795"/>
    </source>
</evidence>
<protein>
    <recommendedName>
        <fullName evidence="4">NADH-quinone oxidoreductase subunit E</fullName>
    </recommendedName>
</protein>
<dbReference type="Proteomes" id="UP001589795">
    <property type="component" value="Unassembled WGS sequence"/>
</dbReference>
<dbReference type="EMBL" id="JBHLWQ010000186">
    <property type="protein sequence ID" value="MFC0202427.1"/>
    <property type="molecule type" value="Genomic_DNA"/>
</dbReference>
<organism evidence="2 3">
    <name type="scientific">Paracoccus rhizosphaerae</name>
    <dbReference type="NCBI Taxonomy" id="1133347"/>
    <lineage>
        <taxon>Bacteria</taxon>
        <taxon>Pseudomonadati</taxon>
        <taxon>Pseudomonadota</taxon>
        <taxon>Alphaproteobacteria</taxon>
        <taxon>Rhodobacterales</taxon>
        <taxon>Paracoccaceae</taxon>
        <taxon>Paracoccus</taxon>
    </lineage>
</organism>
<accession>A0ABV6CP05</accession>
<keyword evidence="3" id="KW-1185">Reference proteome</keyword>